<dbReference type="GO" id="GO:0008320">
    <property type="term" value="F:protein transmembrane transporter activity"/>
    <property type="evidence" value="ECO:0007669"/>
    <property type="project" value="TreeGrafter"/>
</dbReference>
<sequence length="508" mass="55380">MSTSSSSRILTVAGIATLGLVAYAVYFDYKRRNDVDFRKKLKKDKKRVDKSIASSRAEAAASLSSSAGAVGAEELREALEQVKGEPVPVSPTDKEGYFMTQVASGEQLALQGPLFYLPAALAFYRALRVYPSPAELMVIYQKTVPEPVFKLVIELMNLDIKDRVEGYYTHFPPKSFNVKVESHKVENSPISKKVLVLTKDVKAGEVIYKENPIVTALDSDLQASGTYCSQCLRPIDSSFSSITSGPSDSDSLYSSLPASYCSSTCLSAAQSHHHNILFTLQPPLPPQIASMDAESAPTAAQVDSRRQAQVKFVEYLTKEGGTTALLVARFIVRQVAVEMEKLLPGSSAPSTSESQVGDYTNAEGPMEYLLADHFERLRFVDVTSDLKEEQNLISAILEGALPGLDAFVTDERYATLVGKMMYNAFGVCYDDDQGRPPIEGVRNLTRTPLGSSHPSNIGSAVYTVSSYLSHSCSPNARPSFRTETGSQIHLVATRDMQAGENSLSRTLM</sequence>
<keyword evidence="6" id="KW-0653">Protein transport</keyword>
<dbReference type="Gene3D" id="1.10.220.160">
    <property type="match status" value="1"/>
</dbReference>
<dbReference type="PANTHER" id="PTHR12430">
    <property type="entry name" value="MITOCHONDRIAL IMPORT RECEPTOR SUBUNIT TOM20"/>
    <property type="match status" value="1"/>
</dbReference>
<dbReference type="Proteomes" id="UP000799118">
    <property type="component" value="Unassembled WGS sequence"/>
</dbReference>
<dbReference type="Gene3D" id="6.10.140.2220">
    <property type="match status" value="1"/>
</dbReference>
<evidence type="ECO:0000313" key="12">
    <source>
        <dbReference type="Proteomes" id="UP000799118"/>
    </source>
</evidence>
<evidence type="ECO:0000313" key="11">
    <source>
        <dbReference type="EMBL" id="KAE9404827.1"/>
    </source>
</evidence>
<dbReference type="SUPFAM" id="SSF82199">
    <property type="entry name" value="SET domain"/>
    <property type="match status" value="1"/>
</dbReference>
<dbReference type="AlphaFoldDB" id="A0A6A4I6X1"/>
<dbReference type="GO" id="GO:0030150">
    <property type="term" value="P:protein import into mitochondrial matrix"/>
    <property type="evidence" value="ECO:0007669"/>
    <property type="project" value="TreeGrafter"/>
</dbReference>
<dbReference type="Gene3D" id="1.20.960.10">
    <property type="entry name" value="Mitochondrial outer membrane translocase complex, subunit Tom20 domain"/>
    <property type="match status" value="1"/>
</dbReference>
<comment type="subcellular location">
    <subcellularLocation>
        <location evidence="1">Mitochondrion outer membrane</location>
        <topology evidence="1">Single-pass membrane protein</topology>
    </subcellularLocation>
</comment>
<dbReference type="InterPro" id="IPR023392">
    <property type="entry name" value="Tom20_dom_sf"/>
</dbReference>
<dbReference type="InterPro" id="IPR046341">
    <property type="entry name" value="SET_dom_sf"/>
</dbReference>
<dbReference type="PANTHER" id="PTHR12430:SF0">
    <property type="entry name" value="TRANSLOCASE OF OUTER MITOCHONDRIAL MEMBRANE 20"/>
    <property type="match status" value="1"/>
</dbReference>
<keyword evidence="5" id="KW-1000">Mitochondrion outer membrane</keyword>
<evidence type="ECO:0000256" key="6">
    <source>
        <dbReference type="ARBA" id="ARBA00022927"/>
    </source>
</evidence>
<evidence type="ECO:0000259" key="10">
    <source>
        <dbReference type="Pfam" id="PF00856"/>
    </source>
</evidence>
<dbReference type="GO" id="GO:0016031">
    <property type="term" value="P:tRNA import into mitochondrion"/>
    <property type="evidence" value="ECO:0007669"/>
    <property type="project" value="TreeGrafter"/>
</dbReference>
<evidence type="ECO:0000256" key="8">
    <source>
        <dbReference type="ARBA" id="ARBA00023128"/>
    </source>
</evidence>
<dbReference type="InterPro" id="IPR001214">
    <property type="entry name" value="SET_dom"/>
</dbReference>
<proteinExistence type="inferred from homology"/>
<organism evidence="11 12">
    <name type="scientific">Gymnopus androsaceus JB14</name>
    <dbReference type="NCBI Taxonomy" id="1447944"/>
    <lineage>
        <taxon>Eukaryota</taxon>
        <taxon>Fungi</taxon>
        <taxon>Dikarya</taxon>
        <taxon>Basidiomycota</taxon>
        <taxon>Agaricomycotina</taxon>
        <taxon>Agaricomycetes</taxon>
        <taxon>Agaricomycetidae</taxon>
        <taxon>Agaricales</taxon>
        <taxon>Marasmiineae</taxon>
        <taxon>Omphalotaceae</taxon>
        <taxon>Gymnopus</taxon>
    </lineage>
</organism>
<dbReference type="OrthoDB" id="2154253at2759"/>
<dbReference type="GO" id="GO:0030943">
    <property type="term" value="F:mitochondrion targeting sequence binding"/>
    <property type="evidence" value="ECO:0007669"/>
    <property type="project" value="TreeGrafter"/>
</dbReference>
<keyword evidence="12" id="KW-1185">Reference proteome</keyword>
<keyword evidence="4" id="KW-0812">Transmembrane</keyword>
<name>A0A6A4I6X1_9AGAR</name>
<evidence type="ECO:0000256" key="4">
    <source>
        <dbReference type="ARBA" id="ARBA00022692"/>
    </source>
</evidence>
<comment type="similarity">
    <text evidence="2">Belongs to the Tom20 family.</text>
</comment>
<dbReference type="PRINTS" id="PR00351">
    <property type="entry name" value="OM20RECEPTOR"/>
</dbReference>
<evidence type="ECO:0000256" key="9">
    <source>
        <dbReference type="ARBA" id="ARBA00023136"/>
    </source>
</evidence>
<keyword evidence="9" id="KW-0472">Membrane</keyword>
<keyword evidence="3" id="KW-0813">Transport</keyword>
<protein>
    <submittedName>
        <fullName evidence="11">MAS20-domain-containing protein</fullName>
    </submittedName>
</protein>
<dbReference type="Pfam" id="PF02064">
    <property type="entry name" value="MAS20"/>
    <property type="match status" value="1"/>
</dbReference>
<gene>
    <name evidence="11" type="ORF">BT96DRAFT_853324</name>
</gene>
<dbReference type="GO" id="GO:0006886">
    <property type="term" value="P:intracellular protein transport"/>
    <property type="evidence" value="ECO:0007669"/>
    <property type="project" value="InterPro"/>
</dbReference>
<evidence type="ECO:0000256" key="3">
    <source>
        <dbReference type="ARBA" id="ARBA00022448"/>
    </source>
</evidence>
<dbReference type="EMBL" id="ML769413">
    <property type="protein sequence ID" value="KAE9404827.1"/>
    <property type="molecule type" value="Genomic_DNA"/>
</dbReference>
<dbReference type="Gene3D" id="2.170.270.10">
    <property type="entry name" value="SET domain"/>
    <property type="match status" value="1"/>
</dbReference>
<dbReference type="SUPFAM" id="SSF47157">
    <property type="entry name" value="Mitochondrial import receptor subunit Tom20"/>
    <property type="match status" value="1"/>
</dbReference>
<dbReference type="Pfam" id="PF00856">
    <property type="entry name" value="SET"/>
    <property type="match status" value="1"/>
</dbReference>
<keyword evidence="8" id="KW-0496">Mitochondrion</keyword>
<evidence type="ECO:0000256" key="1">
    <source>
        <dbReference type="ARBA" id="ARBA00004572"/>
    </source>
</evidence>
<accession>A0A6A4I6X1</accession>
<evidence type="ECO:0000256" key="5">
    <source>
        <dbReference type="ARBA" id="ARBA00022787"/>
    </source>
</evidence>
<feature type="domain" description="SET" evidence="10">
    <location>
        <begin position="195"/>
        <end position="500"/>
    </location>
</feature>
<dbReference type="InterPro" id="IPR002056">
    <property type="entry name" value="MAS20"/>
</dbReference>
<evidence type="ECO:0000256" key="7">
    <source>
        <dbReference type="ARBA" id="ARBA00022989"/>
    </source>
</evidence>
<dbReference type="GO" id="GO:0005742">
    <property type="term" value="C:mitochondrial outer membrane translocase complex"/>
    <property type="evidence" value="ECO:0007669"/>
    <property type="project" value="InterPro"/>
</dbReference>
<evidence type="ECO:0000256" key="2">
    <source>
        <dbReference type="ARBA" id="ARBA00005792"/>
    </source>
</evidence>
<dbReference type="GO" id="GO:0006605">
    <property type="term" value="P:protein targeting"/>
    <property type="evidence" value="ECO:0007669"/>
    <property type="project" value="InterPro"/>
</dbReference>
<keyword evidence="7" id="KW-1133">Transmembrane helix</keyword>
<reference evidence="11" key="1">
    <citation type="journal article" date="2019" name="Environ. Microbiol.">
        <title>Fungal ecological strategies reflected in gene transcription - a case study of two litter decomposers.</title>
        <authorList>
            <person name="Barbi F."/>
            <person name="Kohler A."/>
            <person name="Barry K."/>
            <person name="Baskaran P."/>
            <person name="Daum C."/>
            <person name="Fauchery L."/>
            <person name="Ihrmark K."/>
            <person name="Kuo A."/>
            <person name="LaButti K."/>
            <person name="Lipzen A."/>
            <person name="Morin E."/>
            <person name="Grigoriev I.V."/>
            <person name="Henrissat B."/>
            <person name="Lindahl B."/>
            <person name="Martin F."/>
        </authorList>
    </citation>
    <scope>NUCLEOTIDE SEQUENCE</scope>
    <source>
        <strain evidence="11">JB14</strain>
    </source>
</reference>